<reference evidence="1 2" key="1">
    <citation type="submission" date="2014-03" db="EMBL/GenBank/DDBJ databases">
        <title>Genomics of Bifidobacteria.</title>
        <authorList>
            <person name="Ventura M."/>
            <person name="Milani C."/>
            <person name="Lugli G.A."/>
        </authorList>
    </citation>
    <scope>NUCLEOTIDE SEQUENCE [LARGE SCALE GENOMIC DNA]</scope>
    <source>
        <strain evidence="1 2">JCM 13495</strain>
    </source>
</reference>
<gene>
    <name evidence="1" type="ORF">BITS_1635</name>
</gene>
<sequence length="62" mass="6768">MNLSRLTVSQRRLILSAPMDGSQDLYVSAMVGMPQRLVARVRVMLMGADRRPAGTGPRRGGL</sequence>
<name>A0A087EBF2_9BIFI</name>
<dbReference type="Proteomes" id="UP000029080">
    <property type="component" value="Unassembled WGS sequence"/>
</dbReference>
<comment type="caution">
    <text evidence="1">The sequence shown here is derived from an EMBL/GenBank/DDBJ whole genome shotgun (WGS) entry which is preliminary data.</text>
</comment>
<keyword evidence="2" id="KW-1185">Reference proteome</keyword>
<protein>
    <submittedName>
        <fullName evidence="1">Uncharacterized protein</fullName>
    </submittedName>
</protein>
<evidence type="ECO:0000313" key="2">
    <source>
        <dbReference type="Proteomes" id="UP000029080"/>
    </source>
</evidence>
<dbReference type="EMBL" id="JGZU01000016">
    <property type="protein sequence ID" value="KFJ05103.1"/>
    <property type="molecule type" value="Genomic_DNA"/>
</dbReference>
<accession>A0A087EBF2</accession>
<dbReference type="STRING" id="356829.BITS_1635"/>
<organism evidence="1 2">
    <name type="scientific">Bifidobacterium tsurumiense</name>
    <dbReference type="NCBI Taxonomy" id="356829"/>
    <lineage>
        <taxon>Bacteria</taxon>
        <taxon>Bacillati</taxon>
        <taxon>Actinomycetota</taxon>
        <taxon>Actinomycetes</taxon>
        <taxon>Bifidobacteriales</taxon>
        <taxon>Bifidobacteriaceae</taxon>
        <taxon>Bifidobacterium</taxon>
    </lineage>
</organism>
<evidence type="ECO:0000313" key="1">
    <source>
        <dbReference type="EMBL" id="KFJ05103.1"/>
    </source>
</evidence>
<proteinExistence type="predicted"/>
<dbReference type="AlphaFoldDB" id="A0A087EBF2"/>